<dbReference type="AlphaFoldDB" id="A0AA89CCU7"/>
<dbReference type="SUPFAM" id="SSF56672">
    <property type="entry name" value="DNA/RNA polymerases"/>
    <property type="match status" value="1"/>
</dbReference>
<evidence type="ECO:0000313" key="2">
    <source>
        <dbReference type="Proteomes" id="UP001186944"/>
    </source>
</evidence>
<gene>
    <name evidence="1" type="ORF">FSP39_018748</name>
</gene>
<comment type="caution">
    <text evidence="1">The sequence shown here is derived from an EMBL/GenBank/DDBJ whole genome shotgun (WGS) entry which is preliminary data.</text>
</comment>
<dbReference type="PANTHER" id="PTHR31511:SF12">
    <property type="entry name" value="RHO TERMINATION FACTOR N-TERMINAL DOMAIN-CONTAINING PROTEIN"/>
    <property type="match status" value="1"/>
</dbReference>
<accession>A0AA89CCU7</accession>
<name>A0AA89CCU7_PINIB</name>
<dbReference type="Proteomes" id="UP001186944">
    <property type="component" value="Unassembled WGS sequence"/>
</dbReference>
<dbReference type="InterPro" id="IPR043502">
    <property type="entry name" value="DNA/RNA_pol_sf"/>
</dbReference>
<sequence>MDHFLFNTENKKVIGKMKDECQGQIMKEFIGLKPKMYSFTYEKNIDETIHCEEKKRAKGVSKDVVKYNIHHDNYRDCLLNEEYEMESMVSFRSYNHHIYTIKLNKTSLNPYDDKRYILRDGVNTLAHGHWRILDD</sequence>
<protein>
    <submittedName>
        <fullName evidence="1">Uncharacterized protein</fullName>
    </submittedName>
</protein>
<dbReference type="PANTHER" id="PTHR31511">
    <property type="entry name" value="PROTEIN CBG23764"/>
    <property type="match status" value="1"/>
</dbReference>
<keyword evidence="2" id="KW-1185">Reference proteome</keyword>
<evidence type="ECO:0000313" key="1">
    <source>
        <dbReference type="EMBL" id="KAK3106373.1"/>
    </source>
</evidence>
<proteinExistence type="predicted"/>
<organism evidence="1 2">
    <name type="scientific">Pinctada imbricata</name>
    <name type="common">Atlantic pearl-oyster</name>
    <name type="synonym">Pinctada martensii</name>
    <dbReference type="NCBI Taxonomy" id="66713"/>
    <lineage>
        <taxon>Eukaryota</taxon>
        <taxon>Metazoa</taxon>
        <taxon>Spiralia</taxon>
        <taxon>Lophotrochozoa</taxon>
        <taxon>Mollusca</taxon>
        <taxon>Bivalvia</taxon>
        <taxon>Autobranchia</taxon>
        <taxon>Pteriomorphia</taxon>
        <taxon>Pterioida</taxon>
        <taxon>Pterioidea</taxon>
        <taxon>Pteriidae</taxon>
        <taxon>Pinctada</taxon>
    </lineage>
</organism>
<dbReference type="EMBL" id="VSWD01000003">
    <property type="protein sequence ID" value="KAK3106373.1"/>
    <property type="molecule type" value="Genomic_DNA"/>
</dbReference>
<reference evidence="1" key="1">
    <citation type="submission" date="2019-08" db="EMBL/GenBank/DDBJ databases">
        <title>The improved chromosome-level genome for the pearl oyster Pinctada fucata martensii using PacBio sequencing and Hi-C.</title>
        <authorList>
            <person name="Zheng Z."/>
        </authorList>
    </citation>
    <scope>NUCLEOTIDE SEQUENCE</scope>
    <source>
        <strain evidence="1">ZZ-2019</strain>
        <tissue evidence="1">Adductor muscle</tissue>
    </source>
</reference>